<keyword evidence="5" id="KW-0413">Isomerase</keyword>
<keyword evidence="4 9" id="KW-0067">ATP-binding</keyword>
<evidence type="ECO:0000256" key="9">
    <source>
        <dbReference type="PROSITE-ProRule" id="PRU00560"/>
    </source>
</evidence>
<keyword evidence="1 9" id="KW-0547">Nucleotide-binding</keyword>
<evidence type="ECO:0000259" key="10">
    <source>
        <dbReference type="PROSITE" id="PS51198"/>
    </source>
</evidence>
<evidence type="ECO:0000256" key="7">
    <source>
        <dbReference type="ARBA" id="ARBA00034808"/>
    </source>
</evidence>
<dbReference type="CDD" id="cd17932">
    <property type="entry name" value="DEXQc_UvrD"/>
    <property type="match status" value="1"/>
</dbReference>
<dbReference type="Proteomes" id="UP000247117">
    <property type="component" value="Unassembled WGS sequence"/>
</dbReference>
<organism evidence="11 14">
    <name type="scientific">Clostridium perfringens</name>
    <dbReference type="NCBI Taxonomy" id="1502"/>
    <lineage>
        <taxon>Bacteria</taxon>
        <taxon>Bacillati</taxon>
        <taxon>Bacillota</taxon>
        <taxon>Clostridia</taxon>
        <taxon>Eubacteriales</taxon>
        <taxon>Clostridiaceae</taxon>
        <taxon>Clostridium</taxon>
    </lineage>
</organism>
<dbReference type="GO" id="GO:0005524">
    <property type="term" value="F:ATP binding"/>
    <property type="evidence" value="ECO:0007669"/>
    <property type="project" value="UniProtKB-UniRule"/>
</dbReference>
<evidence type="ECO:0000256" key="2">
    <source>
        <dbReference type="ARBA" id="ARBA00022801"/>
    </source>
</evidence>
<feature type="binding site" evidence="9">
    <location>
        <begin position="21"/>
        <end position="28"/>
    </location>
    <ligand>
        <name>ATP</name>
        <dbReference type="ChEBI" id="CHEBI:30616"/>
    </ligand>
</feature>
<dbReference type="InterPro" id="IPR014017">
    <property type="entry name" value="DNA_helicase_UvrD-like_C"/>
</dbReference>
<dbReference type="InterPro" id="IPR027417">
    <property type="entry name" value="P-loop_NTPase"/>
</dbReference>
<dbReference type="GO" id="GO:0005829">
    <property type="term" value="C:cytosol"/>
    <property type="evidence" value="ECO:0007669"/>
    <property type="project" value="TreeGrafter"/>
</dbReference>
<dbReference type="PANTHER" id="PTHR11070:SF67">
    <property type="entry name" value="DNA 3'-5' HELICASE"/>
    <property type="match status" value="1"/>
</dbReference>
<evidence type="ECO:0000256" key="4">
    <source>
        <dbReference type="ARBA" id="ARBA00022840"/>
    </source>
</evidence>
<evidence type="ECO:0000313" key="12">
    <source>
        <dbReference type="EMBL" id="PWX37449.1"/>
    </source>
</evidence>
<dbReference type="PANTHER" id="PTHR11070">
    <property type="entry name" value="UVRD / RECB / PCRA DNA HELICASE FAMILY MEMBER"/>
    <property type="match status" value="1"/>
</dbReference>
<dbReference type="PROSITE" id="PS51198">
    <property type="entry name" value="UVRD_HELICASE_ATP_BIND"/>
    <property type="match status" value="1"/>
</dbReference>
<dbReference type="GO" id="GO:0000725">
    <property type="term" value="P:recombinational repair"/>
    <property type="evidence" value="ECO:0007669"/>
    <property type="project" value="TreeGrafter"/>
</dbReference>
<feature type="domain" description="UvrD-like helicase ATP-binding" evidence="10">
    <location>
        <begin position="1"/>
        <end position="232"/>
    </location>
</feature>
<evidence type="ECO:0000256" key="8">
    <source>
        <dbReference type="ARBA" id="ARBA00048988"/>
    </source>
</evidence>
<accession>A0AB35S2F7</accession>
<dbReference type="EC" id="5.6.2.4" evidence="7"/>
<dbReference type="GO" id="GO:0003677">
    <property type="term" value="F:DNA binding"/>
    <property type="evidence" value="ECO:0007669"/>
    <property type="project" value="InterPro"/>
</dbReference>
<keyword evidence="3 9" id="KW-0347">Helicase</keyword>
<reference evidence="11 14" key="2">
    <citation type="submission" date="2020-12" db="EMBL/GenBank/DDBJ databases">
        <title>Comparative genomics of Clostridium perfringens reveals patterns of host-associated phylogenetic clades and virulence factors.</title>
        <authorList>
            <person name="Smith A.H."/>
            <person name="Geier R."/>
        </authorList>
    </citation>
    <scope>NUCLEOTIDE SEQUENCE [LARGE SCALE GENOMIC DNA]</scope>
    <source>
        <strain evidence="11 14">CHD15829P</strain>
    </source>
</reference>
<comment type="catalytic activity">
    <reaction evidence="6">
        <text>Couples ATP hydrolysis with the unwinding of duplex DNA by translocating in the 3'-5' direction.</text>
        <dbReference type="EC" id="5.6.2.4"/>
    </reaction>
</comment>
<dbReference type="SUPFAM" id="SSF52540">
    <property type="entry name" value="P-loop containing nucleoside triphosphate hydrolases"/>
    <property type="match status" value="1"/>
</dbReference>
<dbReference type="EMBL" id="JAENRE010000004">
    <property type="protein sequence ID" value="MBO3417035.1"/>
    <property type="molecule type" value="Genomic_DNA"/>
</dbReference>
<evidence type="ECO:0000256" key="5">
    <source>
        <dbReference type="ARBA" id="ARBA00023235"/>
    </source>
</evidence>
<evidence type="ECO:0000313" key="11">
    <source>
        <dbReference type="EMBL" id="MBO3417035.1"/>
    </source>
</evidence>
<proteinExistence type="predicted"/>
<dbReference type="GO" id="GO:0043138">
    <property type="term" value="F:3'-5' DNA helicase activity"/>
    <property type="evidence" value="ECO:0007669"/>
    <property type="project" value="UniProtKB-EC"/>
</dbReference>
<dbReference type="InterPro" id="IPR014016">
    <property type="entry name" value="UvrD-like_ATP-bd"/>
</dbReference>
<keyword evidence="2 9" id="KW-0378">Hydrolase</keyword>
<evidence type="ECO:0000313" key="14">
    <source>
        <dbReference type="Proteomes" id="UP000668358"/>
    </source>
</evidence>
<dbReference type="InterPro" id="IPR000212">
    <property type="entry name" value="DNA_helicase_UvrD/REP"/>
</dbReference>
<evidence type="ECO:0000256" key="3">
    <source>
        <dbReference type="ARBA" id="ARBA00022806"/>
    </source>
</evidence>
<gene>
    <name evidence="12" type="ORF">CYK91_12900</name>
    <name evidence="11" type="ORF">JJB78_11000</name>
</gene>
<comment type="catalytic activity">
    <reaction evidence="8">
        <text>ATP + H2O = ADP + phosphate + H(+)</text>
        <dbReference type="Rhea" id="RHEA:13065"/>
        <dbReference type="ChEBI" id="CHEBI:15377"/>
        <dbReference type="ChEBI" id="CHEBI:15378"/>
        <dbReference type="ChEBI" id="CHEBI:30616"/>
        <dbReference type="ChEBI" id="CHEBI:43474"/>
        <dbReference type="ChEBI" id="CHEBI:456216"/>
        <dbReference type="EC" id="5.6.2.4"/>
    </reaction>
</comment>
<comment type="caution">
    <text evidence="11">The sequence shown here is derived from an EMBL/GenBank/DDBJ whole genome shotgun (WGS) entry which is preliminary data.</text>
</comment>
<dbReference type="Gene3D" id="3.40.50.300">
    <property type="entry name" value="P-loop containing nucleotide triphosphate hydrolases"/>
    <property type="match status" value="2"/>
</dbReference>
<dbReference type="Proteomes" id="UP000668358">
    <property type="component" value="Unassembled WGS sequence"/>
</dbReference>
<dbReference type="EMBL" id="PJTB01000005">
    <property type="protein sequence ID" value="PWX37449.1"/>
    <property type="molecule type" value="Genomic_DNA"/>
</dbReference>
<evidence type="ECO:0000256" key="1">
    <source>
        <dbReference type="ARBA" id="ARBA00022741"/>
    </source>
</evidence>
<protein>
    <recommendedName>
        <fullName evidence="7">DNA 3'-5' helicase</fullName>
        <ecNumber evidence="7">5.6.2.4</ecNumber>
    </recommendedName>
</protein>
<sequence length="495" mass="57520">MKDNEIREKILSSDDNMIILAGAGSGKTTLLTNKIIDYVEKNKTHYKIAAITFTNKATNEIKLKLKGKINGNFIGNNDSFVEQEIIRPFLNDAYGEDYSNDFIVTYKTNKFNFYNEGLKVLKDKNILASYEDNKKNFKFELALNILELSKVARQYIKAKYSRIFIDEYQDCDKDMHNLFMYIKELGVKLFIVGDTKQSIYSWRGANPKLFEEIYIGDNDFKKYELFINFRCSKGIQNYSNIIQYRNIDKYQDNNEDIDDVILLSNNYDINDAVNTLDIEESIAILVRSNAEAEAIKNELNLQGYNFTFVPKTPLDELSTNNKNILIELAKYSKDKIYTHYDFVSTLPGDFSRKEILSIKEIIQPLKLNLEKDEIENILINLFAFLNLSFFETKEIDSFVESIINTRYENAFNGEEFIHKVMTIHSSKGLEFEQVVLCSKNYNLFIGEDSEEHYVATTRAKKKLVILLNDTLYLKKIKCICRDTGLILEDIAKFID</sequence>
<dbReference type="Pfam" id="PF13361">
    <property type="entry name" value="UvrD_C"/>
    <property type="match status" value="1"/>
</dbReference>
<dbReference type="RefSeq" id="WP_110003088.1">
    <property type="nucleotide sequence ID" value="NZ_CATNZB010000006.1"/>
</dbReference>
<evidence type="ECO:0000313" key="13">
    <source>
        <dbReference type="Proteomes" id="UP000247117"/>
    </source>
</evidence>
<evidence type="ECO:0000256" key="6">
    <source>
        <dbReference type="ARBA" id="ARBA00034617"/>
    </source>
</evidence>
<dbReference type="AlphaFoldDB" id="A0AB35S2F7"/>
<dbReference type="GO" id="GO:0016787">
    <property type="term" value="F:hydrolase activity"/>
    <property type="evidence" value="ECO:0007669"/>
    <property type="project" value="UniProtKB-UniRule"/>
</dbReference>
<reference evidence="12 13" key="1">
    <citation type="journal article" date="2018" name="BMC Genomics">
        <title>Whole genome analysis reveals the diversity and evolutionary relationships between necrotic enteritis-causing strains of Clostridium perfringens.</title>
        <authorList>
            <person name="Lacey J.A."/>
            <person name="Allnutt T.R."/>
            <person name="Vezina B."/>
            <person name="Van T.T.H."/>
            <person name="Stent T."/>
            <person name="Han X."/>
            <person name="Rood J.I."/>
            <person name="Wade B."/>
            <person name="Keyburn A.L."/>
            <person name="Seeman T."/>
            <person name="Chen H."/>
            <person name="Haring V."/>
            <person name="Johanesen P.A."/>
            <person name="Lyras D."/>
            <person name="Moore R.J."/>
        </authorList>
    </citation>
    <scope>NUCLEOTIDE SEQUENCE [LARGE SCALE GENOMIC DNA]</scope>
    <source>
        <strain evidence="12 13">EUR-NE15</strain>
    </source>
</reference>
<name>A0AB35S2F7_CLOPF</name>
<dbReference type="Pfam" id="PF00580">
    <property type="entry name" value="UvrD-helicase"/>
    <property type="match status" value="2"/>
</dbReference>